<name>A0A2N5TT63_9BASI</name>
<comment type="caution">
    <text evidence="2">The sequence shown here is derived from an EMBL/GenBank/DDBJ whole genome shotgun (WGS) entry which is preliminary data.</text>
</comment>
<proteinExistence type="predicted"/>
<organism evidence="2 3">
    <name type="scientific">Puccinia coronata f. sp. avenae</name>
    <dbReference type="NCBI Taxonomy" id="200324"/>
    <lineage>
        <taxon>Eukaryota</taxon>
        <taxon>Fungi</taxon>
        <taxon>Dikarya</taxon>
        <taxon>Basidiomycota</taxon>
        <taxon>Pucciniomycotina</taxon>
        <taxon>Pucciniomycetes</taxon>
        <taxon>Pucciniales</taxon>
        <taxon>Pucciniaceae</taxon>
        <taxon>Puccinia</taxon>
    </lineage>
</organism>
<keyword evidence="3" id="KW-1185">Reference proteome</keyword>
<dbReference type="EMBL" id="PGCJ01000437">
    <property type="protein sequence ID" value="PLW28671.1"/>
    <property type="molecule type" value="Genomic_DNA"/>
</dbReference>
<gene>
    <name evidence="2" type="ORF">PCANC_22377</name>
</gene>
<feature type="region of interest" description="Disordered" evidence="1">
    <location>
        <begin position="37"/>
        <end position="57"/>
    </location>
</feature>
<reference evidence="2 3" key="1">
    <citation type="submission" date="2017-11" db="EMBL/GenBank/DDBJ databases">
        <title>De novo assembly and phasing of dikaryotic genomes from two isolates of Puccinia coronata f. sp. avenae, the causal agent of oat crown rust.</title>
        <authorList>
            <person name="Miller M.E."/>
            <person name="Zhang Y."/>
            <person name="Omidvar V."/>
            <person name="Sperschneider J."/>
            <person name="Schwessinger B."/>
            <person name="Raley C."/>
            <person name="Palmer J.M."/>
            <person name="Garnica D."/>
            <person name="Upadhyaya N."/>
            <person name="Rathjen J."/>
            <person name="Taylor J.M."/>
            <person name="Park R.F."/>
            <person name="Dodds P.N."/>
            <person name="Hirsch C.D."/>
            <person name="Kianian S.F."/>
            <person name="Figueroa M."/>
        </authorList>
    </citation>
    <scope>NUCLEOTIDE SEQUENCE [LARGE SCALE GENOMIC DNA]</scope>
    <source>
        <strain evidence="2">12NC29</strain>
    </source>
</reference>
<dbReference type="AlphaFoldDB" id="A0A2N5TT63"/>
<sequence>MFRRQISGFTFRSPDSSSMDTFQVSVFKRHGRVLDSRTENRPMVDGESAVPRDMGGF</sequence>
<evidence type="ECO:0000313" key="3">
    <source>
        <dbReference type="Proteomes" id="UP000235388"/>
    </source>
</evidence>
<protein>
    <submittedName>
        <fullName evidence="2">Uncharacterized protein</fullName>
    </submittedName>
</protein>
<accession>A0A2N5TT63</accession>
<dbReference type="Proteomes" id="UP000235388">
    <property type="component" value="Unassembled WGS sequence"/>
</dbReference>
<evidence type="ECO:0000313" key="2">
    <source>
        <dbReference type="EMBL" id="PLW28671.1"/>
    </source>
</evidence>
<evidence type="ECO:0000256" key="1">
    <source>
        <dbReference type="SAM" id="MobiDB-lite"/>
    </source>
</evidence>